<gene>
    <name evidence="1" type="ORF">EVA_16161</name>
</gene>
<feature type="non-terminal residue" evidence="1">
    <location>
        <position position="234"/>
    </location>
</feature>
<reference evidence="1" key="1">
    <citation type="journal article" date="2012" name="PLoS ONE">
        <title>Gene sets for utilization of primary and secondary nutrition supplies in the distal gut of endangered iberian lynx.</title>
        <authorList>
            <person name="Alcaide M."/>
            <person name="Messina E."/>
            <person name="Richter M."/>
            <person name="Bargiela R."/>
            <person name="Peplies J."/>
            <person name="Huws S.A."/>
            <person name="Newbold C.J."/>
            <person name="Golyshin P.N."/>
            <person name="Simon M.A."/>
            <person name="Lopez G."/>
            <person name="Yakimov M.M."/>
            <person name="Ferrer M."/>
        </authorList>
    </citation>
    <scope>NUCLEOTIDE SEQUENCE</scope>
</reference>
<organism evidence="1">
    <name type="scientific">gut metagenome</name>
    <dbReference type="NCBI Taxonomy" id="749906"/>
    <lineage>
        <taxon>unclassified sequences</taxon>
        <taxon>metagenomes</taxon>
        <taxon>organismal metagenomes</taxon>
    </lineage>
</organism>
<dbReference type="AlphaFoldDB" id="J9G1P5"/>
<evidence type="ECO:0000313" key="1">
    <source>
        <dbReference type="EMBL" id="EJW95732.1"/>
    </source>
</evidence>
<protein>
    <submittedName>
        <fullName evidence="1">Uncharacterized protein</fullName>
    </submittedName>
</protein>
<dbReference type="EMBL" id="AMCI01005645">
    <property type="protein sequence ID" value="EJW95732.1"/>
    <property type="molecule type" value="Genomic_DNA"/>
</dbReference>
<comment type="caution">
    <text evidence="1">The sequence shown here is derived from an EMBL/GenBank/DDBJ whole genome shotgun (WGS) entry which is preliminary data.</text>
</comment>
<accession>J9G1P5</accession>
<sequence>SYTDRVFLDYGSKTDPREDCGIFGWKSNGLVADPSAGTYPNGAHDFGLKVPYPPVGGWLRVDVYQGLYCFDHTEKGEEWMEEVNGTNPCAMWNKNAYFERLRWLLYKVPEVTVYANTGAAVKADLDDIEYTGYINRAAKEELSLDTLCGTHTVPSPSARGVYLRAADHLQFHHLRRAAHTDHPERLLIGTLISQYSHRMTQLSGECSICPNAYVFTEANQPDRRFLVKGEVLNA</sequence>
<feature type="non-terminal residue" evidence="1">
    <location>
        <position position="1"/>
    </location>
</feature>
<name>J9G1P5_9ZZZZ</name>
<proteinExistence type="predicted"/>